<feature type="transmembrane region" description="Helical" evidence="7">
    <location>
        <begin position="169"/>
        <end position="189"/>
    </location>
</feature>
<dbReference type="GO" id="GO:0016020">
    <property type="term" value="C:membrane"/>
    <property type="evidence" value="ECO:0007669"/>
    <property type="project" value="UniProtKB-SubCell"/>
</dbReference>
<sequence length="529" mass="57371">MEKIIESDQDHSQPKVASYTSANEASTPIVLINASGHRQELDRNFRLINIVGLGVTSGNTWIALGGSIVVAIYNGGPPGVIYELIAASVAYWFIAASIAELASAMPSSGGVYHWASVTAGRHGRICGFFAGWWNFLAWILAIAATAQIIGAQTVSMYALFHPSFVTQRWQVFVTYQILIWGACLITLYANRALPTLEAIGGFLVVAGVLITIIVCAVMPHVNGQEYASNSFVWREWDNGTGYGSDGFVFCLGMLNGAFAVGTPDVISHMAEEVPRPSQNIPKAILAQFVIGFLTALFYLISIFYSISDLDAILESTYLFPLTEIYRQTTGSAGGSLGLLILSFLPCIIALIGCFLTASRVFWTLARDNATPFAKISGEVDGKHRNPFNSIILCGVICCLLGCIYVGSQTAFSAFVGSFVVLSTLSYLAAILPHLLSKRSNIKPGWFWMKGWIGTVVNAVSCGYIVVFVVIFCFPFALPVDAKTMNYTVLITGGLTVFVGLWWGVVWRRGEYRGPRFVELGREALAETVG</sequence>
<gene>
    <name evidence="8" type="ORF">PAC_08676</name>
</gene>
<dbReference type="PANTHER" id="PTHR45649:SF27">
    <property type="entry name" value="CHOLINE TRANSPORTER (EUROFUNG)"/>
    <property type="match status" value="1"/>
</dbReference>
<feature type="transmembrane region" description="Helical" evidence="7">
    <location>
        <begin position="201"/>
        <end position="221"/>
    </location>
</feature>
<dbReference type="GO" id="GO:0022857">
    <property type="term" value="F:transmembrane transporter activity"/>
    <property type="evidence" value="ECO:0007669"/>
    <property type="project" value="InterPro"/>
</dbReference>
<feature type="transmembrane region" description="Helical" evidence="7">
    <location>
        <begin position="413"/>
        <end position="435"/>
    </location>
</feature>
<evidence type="ECO:0000256" key="6">
    <source>
        <dbReference type="SAM" id="MobiDB-lite"/>
    </source>
</evidence>
<dbReference type="InterPro" id="IPR002293">
    <property type="entry name" value="AA/rel_permease1"/>
</dbReference>
<keyword evidence="2" id="KW-0813">Transport</keyword>
<feature type="compositionally biased region" description="Basic and acidic residues" evidence="6">
    <location>
        <begin position="1"/>
        <end position="13"/>
    </location>
</feature>
<feature type="transmembrane region" description="Helical" evidence="7">
    <location>
        <begin position="241"/>
        <end position="262"/>
    </location>
</feature>
<dbReference type="InterPro" id="IPR004840">
    <property type="entry name" value="Amino_acid_permease_CS"/>
</dbReference>
<keyword evidence="3 7" id="KW-0812">Transmembrane</keyword>
<dbReference type="Gene3D" id="1.20.1740.10">
    <property type="entry name" value="Amino acid/polyamine transporter I"/>
    <property type="match status" value="1"/>
</dbReference>
<evidence type="ECO:0000313" key="8">
    <source>
        <dbReference type="EMBL" id="CZR58784.1"/>
    </source>
</evidence>
<keyword evidence="5 7" id="KW-0472">Membrane</keyword>
<dbReference type="AlphaFoldDB" id="A0A1L7X194"/>
<dbReference type="PANTHER" id="PTHR45649">
    <property type="entry name" value="AMINO-ACID PERMEASE BAT1"/>
    <property type="match status" value="1"/>
</dbReference>
<name>A0A1L7X194_9HELO</name>
<dbReference type="Proteomes" id="UP000184330">
    <property type="component" value="Unassembled WGS sequence"/>
</dbReference>
<feature type="transmembrane region" description="Helical" evidence="7">
    <location>
        <begin position="386"/>
        <end position="407"/>
    </location>
</feature>
<dbReference type="GO" id="GO:0006865">
    <property type="term" value="P:amino acid transport"/>
    <property type="evidence" value="ECO:0007669"/>
    <property type="project" value="InterPro"/>
</dbReference>
<evidence type="ECO:0000256" key="7">
    <source>
        <dbReference type="SAM" id="Phobius"/>
    </source>
</evidence>
<proteinExistence type="predicted"/>
<dbReference type="PIRSF" id="PIRSF006060">
    <property type="entry name" value="AA_transporter"/>
    <property type="match status" value="1"/>
</dbReference>
<protein>
    <submittedName>
        <fullName evidence="8">Probable choline transport protein</fullName>
    </submittedName>
</protein>
<organism evidence="8 9">
    <name type="scientific">Phialocephala subalpina</name>
    <dbReference type="NCBI Taxonomy" id="576137"/>
    <lineage>
        <taxon>Eukaryota</taxon>
        <taxon>Fungi</taxon>
        <taxon>Dikarya</taxon>
        <taxon>Ascomycota</taxon>
        <taxon>Pezizomycotina</taxon>
        <taxon>Leotiomycetes</taxon>
        <taxon>Helotiales</taxon>
        <taxon>Mollisiaceae</taxon>
        <taxon>Phialocephala</taxon>
        <taxon>Phialocephala fortinii species complex</taxon>
    </lineage>
</organism>
<keyword evidence="9" id="KW-1185">Reference proteome</keyword>
<evidence type="ECO:0000256" key="3">
    <source>
        <dbReference type="ARBA" id="ARBA00022692"/>
    </source>
</evidence>
<feature type="transmembrane region" description="Helical" evidence="7">
    <location>
        <begin position="283"/>
        <end position="306"/>
    </location>
</feature>
<comment type="subcellular location">
    <subcellularLocation>
        <location evidence="1">Membrane</location>
        <topology evidence="1">Multi-pass membrane protein</topology>
    </subcellularLocation>
</comment>
<evidence type="ECO:0000256" key="4">
    <source>
        <dbReference type="ARBA" id="ARBA00022989"/>
    </source>
</evidence>
<dbReference type="OrthoDB" id="3900342at2759"/>
<feature type="transmembrane region" description="Helical" evidence="7">
    <location>
        <begin position="338"/>
        <end position="365"/>
    </location>
</feature>
<dbReference type="EMBL" id="FJOG01000012">
    <property type="protein sequence ID" value="CZR58784.1"/>
    <property type="molecule type" value="Genomic_DNA"/>
</dbReference>
<evidence type="ECO:0000313" key="9">
    <source>
        <dbReference type="Proteomes" id="UP000184330"/>
    </source>
</evidence>
<feature type="transmembrane region" description="Helical" evidence="7">
    <location>
        <begin position="47"/>
        <end position="73"/>
    </location>
</feature>
<dbReference type="Pfam" id="PF13520">
    <property type="entry name" value="AA_permease_2"/>
    <property type="match status" value="1"/>
</dbReference>
<evidence type="ECO:0000256" key="1">
    <source>
        <dbReference type="ARBA" id="ARBA00004141"/>
    </source>
</evidence>
<feature type="transmembrane region" description="Helical" evidence="7">
    <location>
        <begin position="483"/>
        <end position="505"/>
    </location>
</feature>
<dbReference type="PROSITE" id="PS00218">
    <property type="entry name" value="AMINO_ACID_PERMEASE_1"/>
    <property type="match status" value="1"/>
</dbReference>
<feature type="region of interest" description="Disordered" evidence="6">
    <location>
        <begin position="1"/>
        <end position="20"/>
    </location>
</feature>
<accession>A0A1L7X194</accession>
<keyword evidence="4 7" id="KW-1133">Transmembrane helix</keyword>
<reference evidence="8 9" key="1">
    <citation type="submission" date="2016-03" db="EMBL/GenBank/DDBJ databases">
        <authorList>
            <person name="Ploux O."/>
        </authorList>
    </citation>
    <scope>NUCLEOTIDE SEQUENCE [LARGE SCALE GENOMIC DNA]</scope>
    <source>
        <strain evidence="8 9">UAMH 11012</strain>
    </source>
</reference>
<feature type="transmembrane region" description="Helical" evidence="7">
    <location>
        <begin position="125"/>
        <end position="149"/>
    </location>
</feature>
<feature type="transmembrane region" description="Helical" evidence="7">
    <location>
        <begin position="455"/>
        <end position="477"/>
    </location>
</feature>
<feature type="transmembrane region" description="Helical" evidence="7">
    <location>
        <begin position="79"/>
        <end position="104"/>
    </location>
</feature>
<evidence type="ECO:0000256" key="5">
    <source>
        <dbReference type="ARBA" id="ARBA00023136"/>
    </source>
</evidence>
<evidence type="ECO:0000256" key="2">
    <source>
        <dbReference type="ARBA" id="ARBA00022448"/>
    </source>
</evidence>